<gene>
    <name evidence="4" type="ORF">SEMRO_508_G156870.1</name>
</gene>
<evidence type="ECO:0000256" key="3">
    <source>
        <dbReference type="SAM" id="SignalP"/>
    </source>
</evidence>
<dbReference type="Proteomes" id="UP001153069">
    <property type="component" value="Unassembled WGS sequence"/>
</dbReference>
<feature type="compositionally biased region" description="Basic and acidic residues" evidence="1">
    <location>
        <begin position="225"/>
        <end position="257"/>
    </location>
</feature>
<evidence type="ECO:0000256" key="1">
    <source>
        <dbReference type="SAM" id="MobiDB-lite"/>
    </source>
</evidence>
<evidence type="ECO:0000313" key="5">
    <source>
        <dbReference type="Proteomes" id="UP001153069"/>
    </source>
</evidence>
<comment type="caution">
    <text evidence="4">The sequence shown here is derived from an EMBL/GenBank/DDBJ whole genome shotgun (WGS) entry which is preliminary data.</text>
</comment>
<keyword evidence="2" id="KW-1133">Transmembrane helix</keyword>
<keyword evidence="3" id="KW-0732">Signal</keyword>
<feature type="region of interest" description="Disordered" evidence="1">
    <location>
        <begin position="214"/>
        <end position="257"/>
    </location>
</feature>
<protein>
    <recommendedName>
        <fullName evidence="6">Transmembrane protein</fullName>
    </recommendedName>
</protein>
<feature type="transmembrane region" description="Helical" evidence="2">
    <location>
        <begin position="108"/>
        <end position="134"/>
    </location>
</feature>
<sequence length="257" mass="27367">MSNISMTASLILSLWLMEAGAFTIVSIPPTRSPFRSVGGSDKVTTSSSPPLIMTTRRTRKGSSPAVGMASKKQSNDDKVLLFSLLDKVGKIATSPTPFLDNLPLGYPLAMLLLVATNLLDPVSTVLFVLLFGTFRFVGGTFQEDEEDDPSDSPPIDLLAFVAALLSSLLLAPSDITTTTIIVDNTTSGIGAVQIGGIIAAVTLVAGSTLLSSDDEEAKIPPKVPKSAEQERMDQWDDEFRRAATAAPKEDQSKHDKE</sequence>
<feature type="chain" id="PRO_5040292413" description="Transmembrane protein" evidence="3">
    <location>
        <begin position="22"/>
        <end position="257"/>
    </location>
</feature>
<feature type="signal peptide" evidence="3">
    <location>
        <begin position="1"/>
        <end position="21"/>
    </location>
</feature>
<proteinExistence type="predicted"/>
<keyword evidence="2" id="KW-0472">Membrane</keyword>
<accession>A0A9N8E0Q7</accession>
<dbReference type="AlphaFoldDB" id="A0A9N8E0Q7"/>
<dbReference type="EMBL" id="CAICTM010000507">
    <property type="protein sequence ID" value="CAB9511899.1"/>
    <property type="molecule type" value="Genomic_DNA"/>
</dbReference>
<evidence type="ECO:0008006" key="6">
    <source>
        <dbReference type="Google" id="ProtNLM"/>
    </source>
</evidence>
<keyword evidence="2" id="KW-0812">Transmembrane</keyword>
<reference evidence="4" key="1">
    <citation type="submission" date="2020-06" db="EMBL/GenBank/DDBJ databases">
        <authorList>
            <consortium name="Plant Systems Biology data submission"/>
        </authorList>
    </citation>
    <scope>NUCLEOTIDE SEQUENCE</scope>
    <source>
        <strain evidence="4">D6</strain>
    </source>
</reference>
<feature type="transmembrane region" description="Helical" evidence="2">
    <location>
        <begin position="191"/>
        <end position="210"/>
    </location>
</feature>
<evidence type="ECO:0000256" key="2">
    <source>
        <dbReference type="SAM" id="Phobius"/>
    </source>
</evidence>
<name>A0A9N8E0Q7_9STRA</name>
<organism evidence="4 5">
    <name type="scientific">Seminavis robusta</name>
    <dbReference type="NCBI Taxonomy" id="568900"/>
    <lineage>
        <taxon>Eukaryota</taxon>
        <taxon>Sar</taxon>
        <taxon>Stramenopiles</taxon>
        <taxon>Ochrophyta</taxon>
        <taxon>Bacillariophyta</taxon>
        <taxon>Bacillariophyceae</taxon>
        <taxon>Bacillariophycidae</taxon>
        <taxon>Naviculales</taxon>
        <taxon>Naviculaceae</taxon>
        <taxon>Seminavis</taxon>
    </lineage>
</organism>
<evidence type="ECO:0000313" key="4">
    <source>
        <dbReference type="EMBL" id="CAB9511899.1"/>
    </source>
</evidence>
<keyword evidence="5" id="KW-1185">Reference proteome</keyword>